<gene>
    <name evidence="3" type="ORF">Poly30_18870</name>
</gene>
<sequence precursor="true">MKNRTPFQLLMGSVAGALPVAAFPQISTQSQAVYVEVAPFTVLDHDGDGVDELLAIPGGGSGVNAYTVAPDGSLVFEKRLIDVADDVRELALADMDGDGLADLVGVRESPNGVVSLVVAYDRGGTRFENAQSVVQAVRDLDGLTTTDFDQDGDMDIVLYPASVDLAASSFGGGTIVVALNRGGGAFDHPVDVQSFAEPLRSAAPVDLGQNGDLDFVALRNGSGTLVVARRQGGVLQIQAVGTSPMSYQDLAVGDVDGNGFSDVVAFRQAAPGAPADLDFYRGNAGGGFDPRVTVLAGAIGLAPDVSLLDIDGDGDLDLAVASVGATPDATAGVRVLAGNGLGGFSMSGEFGLVDGSLSGRSRVGDFDGDGRGDLLGRVEIEALVADSFGVIRLGEAGPALGGAIEVGRFEVGTDVLAGDIDGDGIQDLLNQARGEVFWFRGAPGELEAPASVGLAEEVVLVANFDGDAADEILVRTATGFGLIDSLGVGLFSSVLPLDLGSTTPARGILPSDIDGDGDLDLLVVPAGGTGLASITNLGGLQFGAQVPVPLAGGQGGSFFQVGDFNGDGVVDLHTLIFGVPFFTSFSQGWYEGLGGGQFGPQQFVGISSTNRVILDLDGDGFDDVVWAGSDQPPGIYLATGGPIGTLPTDGDLLVATQGGQFPLGSMDFNGDGLGDLLTYRSNGQVFGYPRLAGSGLAFGMTGIQLAPALTNASGSPVSGASVLLTDLRGDGDLDLVVSSSEAGIFWYEGGNLDSVGTTFCGPGIANSTGVAGQIMAMGTDWVAANDITLSATNLPPLAFGFFITSQTQSPATPVIGSAGRICLGGSVGRYVGPGQVQQSGTNGSFQLAIDLTAIPTPLGFVSAMPGSSWSFQAWHRDSSIVGPLSNFTDGLEIMFQ</sequence>
<reference evidence="3 4" key="1">
    <citation type="submission" date="2019-02" db="EMBL/GenBank/DDBJ databases">
        <title>Deep-cultivation of Planctomycetes and their phenomic and genomic characterization uncovers novel biology.</title>
        <authorList>
            <person name="Wiegand S."/>
            <person name="Jogler M."/>
            <person name="Boedeker C."/>
            <person name="Pinto D."/>
            <person name="Vollmers J."/>
            <person name="Rivas-Marin E."/>
            <person name="Kohn T."/>
            <person name="Peeters S.H."/>
            <person name="Heuer A."/>
            <person name="Rast P."/>
            <person name="Oberbeckmann S."/>
            <person name="Bunk B."/>
            <person name="Jeske O."/>
            <person name="Meyerdierks A."/>
            <person name="Storesund J.E."/>
            <person name="Kallscheuer N."/>
            <person name="Luecker S."/>
            <person name="Lage O.M."/>
            <person name="Pohl T."/>
            <person name="Merkel B.J."/>
            <person name="Hornburger P."/>
            <person name="Mueller R.-W."/>
            <person name="Bruemmer F."/>
            <person name="Labrenz M."/>
            <person name="Spormann A.M."/>
            <person name="Op den Camp H."/>
            <person name="Overmann J."/>
            <person name="Amann R."/>
            <person name="Jetten M.S.M."/>
            <person name="Mascher T."/>
            <person name="Medema M.H."/>
            <person name="Devos D.P."/>
            <person name="Kaster A.-K."/>
            <person name="Ovreas L."/>
            <person name="Rohde M."/>
            <person name="Galperin M.Y."/>
            <person name="Jogler C."/>
        </authorList>
    </citation>
    <scope>NUCLEOTIDE SEQUENCE [LARGE SCALE GENOMIC DNA]</scope>
    <source>
        <strain evidence="3 4">Poly30</strain>
    </source>
</reference>
<evidence type="ECO:0000313" key="3">
    <source>
        <dbReference type="EMBL" id="QDV06378.1"/>
    </source>
</evidence>
<dbReference type="EMBL" id="CP036434">
    <property type="protein sequence ID" value="QDV06378.1"/>
    <property type="molecule type" value="Genomic_DNA"/>
</dbReference>
<evidence type="ECO:0000256" key="2">
    <source>
        <dbReference type="SAM" id="SignalP"/>
    </source>
</evidence>
<evidence type="ECO:0000256" key="1">
    <source>
        <dbReference type="ARBA" id="ARBA00022729"/>
    </source>
</evidence>
<feature type="signal peptide" evidence="2">
    <location>
        <begin position="1"/>
        <end position="22"/>
    </location>
</feature>
<dbReference type="SUPFAM" id="SSF69318">
    <property type="entry name" value="Integrin alpha N-terminal domain"/>
    <property type="match status" value="3"/>
</dbReference>
<dbReference type="AlphaFoldDB" id="A0A518EQK6"/>
<keyword evidence="1 2" id="KW-0732">Signal</keyword>
<dbReference type="OrthoDB" id="244732at2"/>
<protein>
    <submittedName>
        <fullName evidence="3">FG-GAP repeat protein</fullName>
    </submittedName>
</protein>
<dbReference type="RefSeq" id="WP_145196503.1">
    <property type="nucleotide sequence ID" value="NZ_CP036434.1"/>
</dbReference>
<dbReference type="Gene3D" id="2.130.10.130">
    <property type="entry name" value="Integrin alpha, N-terminal"/>
    <property type="match status" value="2"/>
</dbReference>
<dbReference type="PANTHER" id="PTHR44103:SF1">
    <property type="entry name" value="PROPROTEIN CONVERTASE P"/>
    <property type="match status" value="1"/>
</dbReference>
<proteinExistence type="predicted"/>
<keyword evidence="4" id="KW-1185">Reference proteome</keyword>
<dbReference type="Proteomes" id="UP000320390">
    <property type="component" value="Chromosome"/>
</dbReference>
<dbReference type="Pfam" id="PF13517">
    <property type="entry name" value="FG-GAP_3"/>
    <property type="match status" value="2"/>
</dbReference>
<evidence type="ECO:0000313" key="4">
    <source>
        <dbReference type="Proteomes" id="UP000320390"/>
    </source>
</evidence>
<organism evidence="3 4">
    <name type="scientific">Saltatorellus ferox</name>
    <dbReference type="NCBI Taxonomy" id="2528018"/>
    <lineage>
        <taxon>Bacteria</taxon>
        <taxon>Pseudomonadati</taxon>
        <taxon>Planctomycetota</taxon>
        <taxon>Planctomycetia</taxon>
        <taxon>Planctomycetia incertae sedis</taxon>
        <taxon>Saltatorellus</taxon>
    </lineage>
</organism>
<name>A0A518EQK6_9BACT</name>
<feature type="chain" id="PRO_5022067007" evidence="2">
    <location>
        <begin position="23"/>
        <end position="896"/>
    </location>
</feature>
<dbReference type="PANTHER" id="PTHR44103">
    <property type="entry name" value="PROPROTEIN CONVERTASE P"/>
    <property type="match status" value="1"/>
</dbReference>
<dbReference type="InterPro" id="IPR013517">
    <property type="entry name" value="FG-GAP"/>
</dbReference>
<dbReference type="InterPro" id="IPR028994">
    <property type="entry name" value="Integrin_alpha_N"/>
</dbReference>
<accession>A0A518EQK6</accession>